<name>A0A0L8FVE2_OCTBM</name>
<dbReference type="AlphaFoldDB" id="A0A0L8FVE2"/>
<protein>
    <submittedName>
        <fullName evidence="1">Uncharacterized protein</fullName>
    </submittedName>
</protein>
<dbReference type="EMBL" id="KQ426076">
    <property type="protein sequence ID" value="KOF68666.1"/>
    <property type="molecule type" value="Genomic_DNA"/>
</dbReference>
<evidence type="ECO:0000313" key="1">
    <source>
        <dbReference type="EMBL" id="KOF68666.1"/>
    </source>
</evidence>
<accession>A0A0L8FVE2</accession>
<reference evidence="1" key="1">
    <citation type="submission" date="2015-07" db="EMBL/GenBank/DDBJ databases">
        <title>MeaNS - Measles Nucleotide Surveillance Program.</title>
        <authorList>
            <person name="Tran T."/>
            <person name="Druce J."/>
        </authorList>
    </citation>
    <scope>NUCLEOTIDE SEQUENCE</scope>
    <source>
        <strain evidence="1">UCB-OBI-ISO-001</strain>
        <tissue evidence="1">Gonad</tissue>
    </source>
</reference>
<gene>
    <name evidence="1" type="ORF">OCBIM_22006716mg</name>
</gene>
<organism evidence="1">
    <name type="scientific">Octopus bimaculoides</name>
    <name type="common">California two-spotted octopus</name>
    <dbReference type="NCBI Taxonomy" id="37653"/>
    <lineage>
        <taxon>Eukaryota</taxon>
        <taxon>Metazoa</taxon>
        <taxon>Spiralia</taxon>
        <taxon>Lophotrochozoa</taxon>
        <taxon>Mollusca</taxon>
        <taxon>Cephalopoda</taxon>
        <taxon>Coleoidea</taxon>
        <taxon>Octopodiformes</taxon>
        <taxon>Octopoda</taxon>
        <taxon>Incirrata</taxon>
        <taxon>Octopodidae</taxon>
        <taxon>Octopus</taxon>
    </lineage>
</organism>
<sequence length="66" mass="7706">MNDERLPKIVSYGQLQEGVQNVGRALLRYKDNLKNIKNIGIKVSEPEECAFNCNRWTKNRQNRASR</sequence>
<proteinExistence type="predicted"/>